<organism evidence="2">
    <name type="scientific">Trichuris suis</name>
    <name type="common">pig whipworm</name>
    <dbReference type="NCBI Taxonomy" id="68888"/>
    <lineage>
        <taxon>Eukaryota</taxon>
        <taxon>Metazoa</taxon>
        <taxon>Ecdysozoa</taxon>
        <taxon>Nematoda</taxon>
        <taxon>Enoplea</taxon>
        <taxon>Dorylaimia</taxon>
        <taxon>Trichinellida</taxon>
        <taxon>Trichuridae</taxon>
        <taxon>Trichuris</taxon>
    </lineage>
</organism>
<dbReference type="EMBL" id="KL363393">
    <property type="protein sequence ID" value="KFD46108.1"/>
    <property type="molecule type" value="Genomic_DNA"/>
</dbReference>
<dbReference type="Proteomes" id="UP000030764">
    <property type="component" value="Unassembled WGS sequence"/>
</dbReference>
<proteinExistence type="predicted"/>
<dbReference type="EMBL" id="KL367762">
    <property type="protein sequence ID" value="KFD59698.1"/>
    <property type="molecule type" value="Genomic_DNA"/>
</dbReference>
<name>A0A085MR52_9BILA</name>
<evidence type="ECO:0000313" key="1">
    <source>
        <dbReference type="EMBL" id="KFD46108.1"/>
    </source>
</evidence>
<protein>
    <submittedName>
        <fullName evidence="2">Uncharacterized protein</fullName>
    </submittedName>
</protein>
<dbReference type="Proteomes" id="UP000030758">
    <property type="component" value="Unassembled WGS sequence"/>
</dbReference>
<dbReference type="AlphaFoldDB" id="A0A085MR52"/>
<gene>
    <name evidence="1" type="ORF">M513_13003</name>
    <name evidence="2" type="ORF">M514_13003</name>
</gene>
<accession>A0A085MR52</accession>
<evidence type="ECO:0000313" key="3">
    <source>
        <dbReference type="Proteomes" id="UP000030764"/>
    </source>
</evidence>
<sequence>MVEFIYGRTGFLETDLYSGGFGPPLTGPRVNGFPLVFTAEDGSRVHGKLRIPGIKTLKHRNWELKARDEVRLILDP</sequence>
<keyword evidence="3" id="KW-1185">Reference proteome</keyword>
<reference evidence="2 3" key="1">
    <citation type="journal article" date="2014" name="Nat. Genet.">
        <title>Genome and transcriptome of the porcine whipworm Trichuris suis.</title>
        <authorList>
            <person name="Jex A.R."/>
            <person name="Nejsum P."/>
            <person name="Schwarz E.M."/>
            <person name="Hu L."/>
            <person name="Young N.D."/>
            <person name="Hall R.S."/>
            <person name="Korhonen P.K."/>
            <person name="Liao S."/>
            <person name="Thamsborg S."/>
            <person name="Xia J."/>
            <person name="Xu P."/>
            <person name="Wang S."/>
            <person name="Scheerlinck J.P."/>
            <person name="Hofmann A."/>
            <person name="Sternberg P.W."/>
            <person name="Wang J."/>
            <person name="Gasser R.B."/>
        </authorList>
    </citation>
    <scope>NUCLEOTIDE SEQUENCE [LARGE SCALE GENOMIC DNA]</scope>
    <source>
        <strain evidence="2">DCEP-RM93F</strain>
        <strain evidence="1">DCEP-RM93M</strain>
    </source>
</reference>
<evidence type="ECO:0000313" key="2">
    <source>
        <dbReference type="EMBL" id="KFD59698.1"/>
    </source>
</evidence>